<evidence type="ECO:0000259" key="1">
    <source>
        <dbReference type="PROSITE" id="PS50181"/>
    </source>
</evidence>
<dbReference type="SUPFAM" id="SSF81383">
    <property type="entry name" value="F-box domain"/>
    <property type="match status" value="1"/>
</dbReference>
<keyword evidence="3" id="KW-1185">Reference proteome</keyword>
<organism evidence="2 3">
    <name type="scientific">Adineta steineri</name>
    <dbReference type="NCBI Taxonomy" id="433720"/>
    <lineage>
        <taxon>Eukaryota</taxon>
        <taxon>Metazoa</taxon>
        <taxon>Spiralia</taxon>
        <taxon>Gnathifera</taxon>
        <taxon>Rotifera</taxon>
        <taxon>Eurotatoria</taxon>
        <taxon>Bdelloidea</taxon>
        <taxon>Adinetida</taxon>
        <taxon>Adinetidae</taxon>
        <taxon>Adineta</taxon>
    </lineage>
</organism>
<dbReference type="PROSITE" id="PS50181">
    <property type="entry name" value="FBOX"/>
    <property type="match status" value="1"/>
</dbReference>
<accession>A0A814CL07</accession>
<dbReference type="InterPro" id="IPR036047">
    <property type="entry name" value="F-box-like_dom_sf"/>
</dbReference>
<dbReference type="EMBL" id="CAJNOM010000058">
    <property type="protein sequence ID" value="CAF0944768.1"/>
    <property type="molecule type" value="Genomic_DNA"/>
</dbReference>
<dbReference type="Gene3D" id="3.80.10.10">
    <property type="entry name" value="Ribonuclease Inhibitor"/>
    <property type="match status" value="1"/>
</dbReference>
<name>A0A814CL07_9BILA</name>
<protein>
    <recommendedName>
        <fullName evidence="1">F-box domain-containing protein</fullName>
    </recommendedName>
</protein>
<dbReference type="AlphaFoldDB" id="A0A814CL07"/>
<dbReference type="InterPro" id="IPR001810">
    <property type="entry name" value="F-box_dom"/>
</dbReference>
<gene>
    <name evidence="2" type="ORF">QVE165_LOCUS11867</name>
</gene>
<dbReference type="Proteomes" id="UP000663832">
    <property type="component" value="Unassembled WGS sequence"/>
</dbReference>
<sequence>MASKRQHTTLSVTNTHRDLLQKRFKHQSTIFERLPNELHIEIFSYLLHVDIVYAFSQLNNRFQNLILNHCHTFDFKSINSTKFKCIIRQHQPERWRYLRLSNETETPGQIIYFFRQSPLKTCLPQLKNLSLTNMKPIDAQELISQLKTFTYLVSLTIGNICGKTISSLELPSLKYLVLTSCKITKWMKNFNQLEKLEHTIEYDCIHDHNLIWPISLKQLKVSYTQQGDGEIVYASLCHLSQLESLSLYDNTCSSLPPDGQKWEKLVTSSLTCLNEFQFCFKFWKDSSFIGDMNRIVSTFSTPFYLKEKQWFIQCDSHHQQFSVALLYSLPFAFERFEIVTHSFDQSISTVNDDYKKNMNLYTNVNTLIVNVNCENLNENLLNGNIQHLVLKYSDSLNKWIFSMTQIRQLSLGSQIDMSSKEFACLLKNTPYLESLNASYHTLNYLTTDWQNKVICRLLSCKILSLNLCFDEYLSPHTQNYVNVYEVLSIVRVFGKRCQHLTVSVYNRNVVAGLILRTMKHLHSLKVYLKEHDDLKITREWLKTQNITFDCFINVNNNEYTFWFNNRH</sequence>
<feature type="domain" description="F-box" evidence="1">
    <location>
        <begin position="28"/>
        <end position="78"/>
    </location>
</feature>
<dbReference type="InterPro" id="IPR032675">
    <property type="entry name" value="LRR_dom_sf"/>
</dbReference>
<dbReference type="SUPFAM" id="SSF52047">
    <property type="entry name" value="RNI-like"/>
    <property type="match status" value="1"/>
</dbReference>
<evidence type="ECO:0000313" key="2">
    <source>
        <dbReference type="EMBL" id="CAF0944768.1"/>
    </source>
</evidence>
<proteinExistence type="predicted"/>
<dbReference type="OrthoDB" id="9977655at2759"/>
<comment type="caution">
    <text evidence="2">The sequence shown here is derived from an EMBL/GenBank/DDBJ whole genome shotgun (WGS) entry which is preliminary data.</text>
</comment>
<reference evidence="2" key="1">
    <citation type="submission" date="2021-02" db="EMBL/GenBank/DDBJ databases">
        <authorList>
            <person name="Nowell W R."/>
        </authorList>
    </citation>
    <scope>NUCLEOTIDE SEQUENCE</scope>
</reference>
<evidence type="ECO:0000313" key="3">
    <source>
        <dbReference type="Proteomes" id="UP000663832"/>
    </source>
</evidence>